<name>A0A2U8WBL8_9HYPH</name>
<feature type="signal peptide" evidence="2">
    <location>
        <begin position="1"/>
        <end position="24"/>
    </location>
</feature>
<accession>A0A2U8WBL8</accession>
<evidence type="ECO:0000313" key="3">
    <source>
        <dbReference type="EMBL" id="AWN42850.1"/>
    </source>
</evidence>
<feature type="region of interest" description="Disordered" evidence="1">
    <location>
        <begin position="159"/>
        <end position="264"/>
    </location>
</feature>
<evidence type="ECO:0000256" key="1">
    <source>
        <dbReference type="SAM" id="MobiDB-lite"/>
    </source>
</evidence>
<feature type="compositionally biased region" description="Basic and acidic residues" evidence="1">
    <location>
        <begin position="206"/>
        <end position="216"/>
    </location>
</feature>
<organism evidence="3 4">
    <name type="scientific">Methylobacterium durans</name>
    <dbReference type="NCBI Taxonomy" id="2202825"/>
    <lineage>
        <taxon>Bacteria</taxon>
        <taxon>Pseudomonadati</taxon>
        <taxon>Pseudomonadota</taxon>
        <taxon>Alphaproteobacteria</taxon>
        <taxon>Hyphomicrobiales</taxon>
        <taxon>Methylobacteriaceae</taxon>
        <taxon>Methylobacterium</taxon>
    </lineage>
</organism>
<evidence type="ECO:0000313" key="4">
    <source>
        <dbReference type="Proteomes" id="UP000245926"/>
    </source>
</evidence>
<keyword evidence="2" id="KW-0732">Signal</keyword>
<feature type="compositionally biased region" description="Low complexity" evidence="1">
    <location>
        <begin position="168"/>
        <end position="186"/>
    </location>
</feature>
<dbReference type="RefSeq" id="WP_109893084.1">
    <property type="nucleotide sequence ID" value="NZ_CP029550.1"/>
</dbReference>
<sequence>MRKIALVSATALCAAALAAPQAEARPLGVGAAVGAGVAGLAVGSAIGAAASGGYYGGYGYDYGYPPYGAYSWGGPEIAGYTYVPAGYAYPPVYDYEDSTTVVSRPSVVSRSRTIVDTGYAPAAYGYDDGYETRRVSRSVASRSYGTSYDRGYGYRSVSRRSYEPDYGYGRNSYRSVSVRSSEGRYGISSRDRLSDQGGYHSANNFETRRSLNERSSRQGLRNVAAGASETAGRITMERGSRMTRGTEIDRGSWQEPSQRGGRNY</sequence>
<gene>
    <name evidence="3" type="ORF">DK389_23040</name>
</gene>
<evidence type="ECO:0000256" key="2">
    <source>
        <dbReference type="SAM" id="SignalP"/>
    </source>
</evidence>
<dbReference type="EMBL" id="CP029550">
    <property type="protein sequence ID" value="AWN42850.1"/>
    <property type="molecule type" value="Genomic_DNA"/>
</dbReference>
<dbReference type="KEGG" id="mets:DK389_23040"/>
<dbReference type="AlphaFoldDB" id="A0A2U8WBL8"/>
<feature type="compositionally biased region" description="Basic and acidic residues" evidence="1">
    <location>
        <begin position="235"/>
        <end position="252"/>
    </location>
</feature>
<keyword evidence="4" id="KW-1185">Reference proteome</keyword>
<feature type="chain" id="PRO_5015842581" evidence="2">
    <location>
        <begin position="25"/>
        <end position="264"/>
    </location>
</feature>
<proteinExistence type="predicted"/>
<protein>
    <submittedName>
        <fullName evidence="3">Uncharacterized protein</fullName>
    </submittedName>
</protein>
<dbReference type="Proteomes" id="UP000245926">
    <property type="component" value="Chromosome"/>
</dbReference>
<reference evidence="4" key="1">
    <citation type="submission" date="2018-05" db="EMBL/GenBank/DDBJ databases">
        <title>Complete Genome Sequence of Methylobacterium sp. 17SD2-17.</title>
        <authorList>
            <person name="Srinivasan S."/>
        </authorList>
    </citation>
    <scope>NUCLEOTIDE SEQUENCE [LARGE SCALE GENOMIC DNA]</scope>
    <source>
        <strain evidence="4">17SD2-17</strain>
    </source>
</reference>